<dbReference type="Proteomes" id="UP000266441">
    <property type="component" value="Unassembled WGS sequence"/>
</dbReference>
<dbReference type="PANTHER" id="PTHR42901">
    <property type="entry name" value="ALCOHOL DEHYDROGENASE"/>
    <property type="match status" value="1"/>
</dbReference>
<dbReference type="AlphaFoldDB" id="A0A399D3V3"/>
<protein>
    <submittedName>
        <fullName evidence="4">SDR family NAD(P)-dependent oxidoreductase</fullName>
    </submittedName>
</protein>
<dbReference type="PRINTS" id="PR00081">
    <property type="entry name" value="GDHRDH"/>
</dbReference>
<reference evidence="4 5" key="1">
    <citation type="journal article" date="2015" name="Int. J. Syst. Evol. Microbiol.">
        <title>Mariniphaga sediminis sp. nov., isolated from coastal sediment.</title>
        <authorList>
            <person name="Wang F.Q."/>
            <person name="Shen Q.Y."/>
            <person name="Chen G.J."/>
            <person name="Du Z.J."/>
        </authorList>
    </citation>
    <scope>NUCLEOTIDE SEQUENCE [LARGE SCALE GENOMIC DNA]</scope>
    <source>
        <strain evidence="4 5">SY21</strain>
    </source>
</reference>
<dbReference type="InterPro" id="IPR036291">
    <property type="entry name" value="NAD(P)-bd_dom_sf"/>
</dbReference>
<comment type="caution">
    <text evidence="4">The sequence shown here is derived from an EMBL/GenBank/DDBJ whole genome shotgun (WGS) entry which is preliminary data.</text>
</comment>
<keyword evidence="5" id="KW-1185">Reference proteome</keyword>
<comment type="similarity">
    <text evidence="1 3">Belongs to the short-chain dehydrogenases/reductases (SDR) family.</text>
</comment>
<gene>
    <name evidence="4" type="ORF">D1164_07475</name>
</gene>
<sequence>MKKIVLITGATSGIGEATAMLLAENNFNLIITGRRQDRLNILKEKIENETSAEVYLLHFDIRNPDQTEHAIKSLPNKWQKIDILINNAGLAVGLSGVNNGVLDDWERMIDTNIKGLLYITRLVSDKMVEKGEGHIVNISSIAGKETYPMGNVYCATKHAVQSLTQGMRLDFLKHGIKVSSVCPGAVNTEFSLVRFKGNEGQAEKVYEGFTPLDAHDVAETILFVVSRPRHVNIDDVLVMPTDQAFSRDFNRKKP</sequence>
<dbReference type="GO" id="GO:0016616">
    <property type="term" value="F:oxidoreductase activity, acting on the CH-OH group of donors, NAD or NADP as acceptor"/>
    <property type="evidence" value="ECO:0007669"/>
    <property type="project" value="UniProtKB-ARBA"/>
</dbReference>
<dbReference type="SUPFAM" id="SSF51735">
    <property type="entry name" value="NAD(P)-binding Rossmann-fold domains"/>
    <property type="match status" value="1"/>
</dbReference>
<dbReference type="OrthoDB" id="9775296at2"/>
<keyword evidence="2" id="KW-0560">Oxidoreductase</keyword>
<evidence type="ECO:0000313" key="5">
    <source>
        <dbReference type="Proteomes" id="UP000266441"/>
    </source>
</evidence>
<dbReference type="InterPro" id="IPR020904">
    <property type="entry name" value="Sc_DH/Rdtase_CS"/>
</dbReference>
<dbReference type="Pfam" id="PF00106">
    <property type="entry name" value="adh_short"/>
    <property type="match status" value="1"/>
</dbReference>
<dbReference type="PRINTS" id="PR00080">
    <property type="entry name" value="SDRFAMILY"/>
</dbReference>
<evidence type="ECO:0000313" key="4">
    <source>
        <dbReference type="EMBL" id="RIH66093.1"/>
    </source>
</evidence>
<name>A0A399D3V3_9BACT</name>
<dbReference type="PANTHER" id="PTHR42901:SF1">
    <property type="entry name" value="ALCOHOL DEHYDROGENASE"/>
    <property type="match status" value="1"/>
</dbReference>
<organism evidence="4 5">
    <name type="scientific">Mariniphaga sediminis</name>
    <dbReference type="NCBI Taxonomy" id="1628158"/>
    <lineage>
        <taxon>Bacteria</taxon>
        <taxon>Pseudomonadati</taxon>
        <taxon>Bacteroidota</taxon>
        <taxon>Bacteroidia</taxon>
        <taxon>Marinilabiliales</taxon>
        <taxon>Prolixibacteraceae</taxon>
        <taxon>Mariniphaga</taxon>
    </lineage>
</organism>
<dbReference type="PROSITE" id="PS00061">
    <property type="entry name" value="ADH_SHORT"/>
    <property type="match status" value="1"/>
</dbReference>
<evidence type="ECO:0000256" key="3">
    <source>
        <dbReference type="RuleBase" id="RU000363"/>
    </source>
</evidence>
<dbReference type="FunFam" id="3.40.50.720:FF:000047">
    <property type="entry name" value="NADP-dependent L-serine/L-allo-threonine dehydrogenase"/>
    <property type="match status" value="1"/>
</dbReference>
<dbReference type="Gene3D" id="3.40.50.720">
    <property type="entry name" value="NAD(P)-binding Rossmann-like Domain"/>
    <property type="match status" value="1"/>
</dbReference>
<evidence type="ECO:0000256" key="1">
    <source>
        <dbReference type="ARBA" id="ARBA00006484"/>
    </source>
</evidence>
<dbReference type="RefSeq" id="WP_119349327.1">
    <property type="nucleotide sequence ID" value="NZ_QWET01000004.1"/>
</dbReference>
<evidence type="ECO:0000256" key="2">
    <source>
        <dbReference type="ARBA" id="ARBA00023002"/>
    </source>
</evidence>
<dbReference type="InterPro" id="IPR002347">
    <property type="entry name" value="SDR_fam"/>
</dbReference>
<dbReference type="EMBL" id="QWET01000004">
    <property type="protein sequence ID" value="RIH66093.1"/>
    <property type="molecule type" value="Genomic_DNA"/>
</dbReference>
<proteinExistence type="inferred from homology"/>
<accession>A0A399D3V3</accession>